<proteinExistence type="predicted"/>
<feature type="signal peptide" evidence="1">
    <location>
        <begin position="1"/>
        <end position="21"/>
    </location>
</feature>
<evidence type="ECO:0000256" key="1">
    <source>
        <dbReference type="SAM" id="SignalP"/>
    </source>
</evidence>
<keyword evidence="1" id="KW-0732">Signal</keyword>
<reference evidence="2" key="1">
    <citation type="submission" date="2021-09" db="EMBL/GenBank/DDBJ databases">
        <title>A high-quality genome of the endoparasitic fungus Hirsutella rhossiliensis with a comparison of Hirsutella genomes reveals transposable elements contributing to genome size variation.</title>
        <authorList>
            <person name="Lin R."/>
            <person name="Jiao Y."/>
            <person name="Sun X."/>
            <person name="Ling J."/>
            <person name="Xie B."/>
            <person name="Cheng X."/>
        </authorList>
    </citation>
    <scope>NUCLEOTIDE SEQUENCE</scope>
    <source>
        <strain evidence="2">HR02</strain>
    </source>
</reference>
<sequence length="291" mass="32520">MSGLEVLAAFGLACNVMQVIGFVHEGVQVGKTIYDTGCLDPSLADATDCLAKGLEDLKRSLETTPKPLNRDEQELLDVAMGSLDTATGLKAELDKIAGVASKSKQSAALRGWLRTIMGGKRRIEKLEKAMRSRREVLESRLLLRVCNKSDAILIQQQNDFDELDTILRGFVQACGRGQTSLDKLIRNESTSVKAHIRSETAHLQHSLNTSIVAESGRVQGHVSSRLEELTLRETEKQEHERLLGSLRYETMNERRNQIQSCHQGTFQWIFHSRKDDDREFASRESQDGGEV</sequence>
<evidence type="ECO:0000313" key="3">
    <source>
        <dbReference type="Proteomes" id="UP000824596"/>
    </source>
</evidence>
<name>A0A9P8MRS3_9HYPO</name>
<dbReference type="GeneID" id="68357330"/>
<dbReference type="Proteomes" id="UP000824596">
    <property type="component" value="Unassembled WGS sequence"/>
</dbReference>
<accession>A0A9P8MRS3</accession>
<dbReference type="OrthoDB" id="4927047at2759"/>
<comment type="caution">
    <text evidence="2">The sequence shown here is derived from an EMBL/GenBank/DDBJ whole genome shotgun (WGS) entry which is preliminary data.</text>
</comment>
<dbReference type="EMBL" id="JAIZPD010000009">
    <property type="protein sequence ID" value="KAH0961048.1"/>
    <property type="molecule type" value="Genomic_DNA"/>
</dbReference>
<organism evidence="2 3">
    <name type="scientific">Hirsutella rhossiliensis</name>
    <dbReference type="NCBI Taxonomy" id="111463"/>
    <lineage>
        <taxon>Eukaryota</taxon>
        <taxon>Fungi</taxon>
        <taxon>Dikarya</taxon>
        <taxon>Ascomycota</taxon>
        <taxon>Pezizomycotina</taxon>
        <taxon>Sordariomycetes</taxon>
        <taxon>Hypocreomycetidae</taxon>
        <taxon>Hypocreales</taxon>
        <taxon>Ophiocordycipitaceae</taxon>
        <taxon>Hirsutella</taxon>
    </lineage>
</organism>
<keyword evidence="3" id="KW-1185">Reference proteome</keyword>
<dbReference type="RefSeq" id="XP_044718561.1">
    <property type="nucleotide sequence ID" value="XM_044866672.1"/>
</dbReference>
<dbReference type="AlphaFoldDB" id="A0A9P8MRS3"/>
<protein>
    <recommendedName>
        <fullName evidence="4">Fungal N-terminal domain-containing protein</fullName>
    </recommendedName>
</protein>
<feature type="chain" id="PRO_5040425260" description="Fungal N-terminal domain-containing protein" evidence="1">
    <location>
        <begin position="22"/>
        <end position="291"/>
    </location>
</feature>
<gene>
    <name evidence="2" type="ORF">HRG_08201</name>
</gene>
<evidence type="ECO:0000313" key="2">
    <source>
        <dbReference type="EMBL" id="KAH0961048.1"/>
    </source>
</evidence>
<evidence type="ECO:0008006" key="4">
    <source>
        <dbReference type="Google" id="ProtNLM"/>
    </source>
</evidence>